<reference evidence="2 3" key="1">
    <citation type="submission" date="2019-05" db="EMBL/GenBank/DDBJ databases">
        <title>Flagellimonas sp. AsT0115, sp. nov., isolated from a marine red algae, Asparagopsis taxiformis.</title>
        <authorList>
            <person name="Kim J."/>
            <person name="Jeong S.E."/>
            <person name="Jeon C.O."/>
        </authorList>
    </citation>
    <scope>NUCLEOTIDE SEQUENCE [LARGE SCALE GENOMIC DNA]</scope>
    <source>
        <strain evidence="2 3">AsT0115</strain>
    </source>
</reference>
<accession>A0ABY2WN64</accession>
<evidence type="ECO:0000259" key="1">
    <source>
        <dbReference type="Pfam" id="PF08818"/>
    </source>
</evidence>
<comment type="caution">
    <text evidence="2">The sequence shown here is derived from an EMBL/GenBank/DDBJ whole genome shotgun (WGS) entry which is preliminary data.</text>
</comment>
<dbReference type="EMBL" id="VCNI01000001">
    <property type="protein sequence ID" value="TMU56431.1"/>
    <property type="molecule type" value="Genomic_DNA"/>
</dbReference>
<dbReference type="Pfam" id="PF08818">
    <property type="entry name" value="DUF1801"/>
    <property type="match status" value="1"/>
</dbReference>
<protein>
    <submittedName>
        <fullName evidence="2">DUF1801 domain-containing protein</fullName>
    </submittedName>
</protein>
<evidence type="ECO:0000313" key="2">
    <source>
        <dbReference type="EMBL" id="TMU56431.1"/>
    </source>
</evidence>
<organism evidence="2 3">
    <name type="scientific">Flagellimonas algicola</name>
    <dbReference type="NCBI Taxonomy" id="2583815"/>
    <lineage>
        <taxon>Bacteria</taxon>
        <taxon>Pseudomonadati</taxon>
        <taxon>Bacteroidota</taxon>
        <taxon>Flavobacteriia</taxon>
        <taxon>Flavobacteriales</taxon>
        <taxon>Flavobacteriaceae</taxon>
        <taxon>Flagellimonas</taxon>
    </lineage>
</organism>
<evidence type="ECO:0000313" key="3">
    <source>
        <dbReference type="Proteomes" id="UP000751614"/>
    </source>
</evidence>
<gene>
    <name evidence="2" type="ORF">FGG15_02505</name>
</gene>
<dbReference type="RefSeq" id="WP_138832875.1">
    <property type="nucleotide sequence ID" value="NZ_VCNI01000001.1"/>
</dbReference>
<sequence>MGKLKVITHPDFETRMQNYPLGIKEKMQGLRGLVLEAVREMDGITHLEETLKWGEPSFVTKQGSTLRMDWKSRTPDQYALYFQCTSKLVHTFRLVFANDFAFEGNRAILFPVNSELPAEELKACIQATLNYHKVKHLPTLGL</sequence>
<dbReference type="InterPro" id="IPR014922">
    <property type="entry name" value="YdhG-like"/>
</dbReference>
<dbReference type="SUPFAM" id="SSF159888">
    <property type="entry name" value="YdhG-like"/>
    <property type="match status" value="1"/>
</dbReference>
<feature type="domain" description="YdhG-like" evidence="1">
    <location>
        <begin position="24"/>
        <end position="128"/>
    </location>
</feature>
<dbReference type="Proteomes" id="UP000751614">
    <property type="component" value="Unassembled WGS sequence"/>
</dbReference>
<keyword evidence="3" id="KW-1185">Reference proteome</keyword>
<name>A0ABY2WN64_9FLAO</name>
<proteinExistence type="predicted"/>